<feature type="chain" id="PRO_5017413904" evidence="3">
    <location>
        <begin position="30"/>
        <end position="265"/>
    </location>
</feature>
<dbReference type="EMBL" id="RBAK01000006">
    <property type="protein sequence ID" value="RKN45422.1"/>
    <property type="molecule type" value="Genomic_DNA"/>
</dbReference>
<evidence type="ECO:0000259" key="4">
    <source>
        <dbReference type="Pfam" id="PF13472"/>
    </source>
</evidence>
<evidence type="ECO:0000256" key="1">
    <source>
        <dbReference type="PIRSR" id="PIRSR637460-1"/>
    </source>
</evidence>
<dbReference type="GO" id="GO:0019433">
    <property type="term" value="P:triglyceride catabolic process"/>
    <property type="evidence" value="ECO:0007669"/>
    <property type="project" value="TreeGrafter"/>
</dbReference>
<dbReference type="PANTHER" id="PTHR37981:SF1">
    <property type="entry name" value="SGNH HYDROLASE-TYPE ESTERASE DOMAIN-CONTAINING PROTEIN"/>
    <property type="match status" value="1"/>
</dbReference>
<dbReference type="PANTHER" id="PTHR37981">
    <property type="entry name" value="LIPASE 2"/>
    <property type="match status" value="1"/>
</dbReference>
<dbReference type="InterPro" id="IPR036514">
    <property type="entry name" value="SGNH_hydro_sf"/>
</dbReference>
<accession>A0A3A9ZAD5</accession>
<dbReference type="Gene3D" id="3.40.50.1110">
    <property type="entry name" value="SGNH hydrolase"/>
    <property type="match status" value="1"/>
</dbReference>
<dbReference type="GO" id="GO:0004806">
    <property type="term" value="F:triacylglycerol lipase activity"/>
    <property type="evidence" value="ECO:0007669"/>
    <property type="project" value="TreeGrafter"/>
</dbReference>
<keyword evidence="2" id="KW-1015">Disulfide bond</keyword>
<organism evidence="5 6">
    <name type="scientific">Micromonospora endolithica</name>
    <dbReference type="NCBI Taxonomy" id="230091"/>
    <lineage>
        <taxon>Bacteria</taxon>
        <taxon>Bacillati</taxon>
        <taxon>Actinomycetota</taxon>
        <taxon>Actinomycetes</taxon>
        <taxon>Micromonosporales</taxon>
        <taxon>Micromonosporaceae</taxon>
        <taxon>Micromonospora</taxon>
    </lineage>
</organism>
<dbReference type="CDD" id="cd01823">
    <property type="entry name" value="SEST_like"/>
    <property type="match status" value="1"/>
</dbReference>
<feature type="disulfide bond" evidence="2">
    <location>
        <begin position="57"/>
        <end position="82"/>
    </location>
</feature>
<evidence type="ECO:0000313" key="5">
    <source>
        <dbReference type="EMBL" id="RKN45422.1"/>
    </source>
</evidence>
<feature type="active site" description="Nucleophile" evidence="1">
    <location>
        <position position="40"/>
    </location>
</feature>
<dbReference type="InterPro" id="IPR037460">
    <property type="entry name" value="SEST-like"/>
</dbReference>
<dbReference type="AlphaFoldDB" id="A0A3A9ZAD5"/>
<feature type="disulfide bond" evidence="2">
    <location>
        <begin position="123"/>
        <end position="131"/>
    </location>
</feature>
<reference evidence="5 6" key="1">
    <citation type="journal article" date="2004" name="Syst. Appl. Microbiol.">
        <title>Cryptoendolithic actinomycetes from antarctic sandstone rock samples: Micromonospora endolithica sp. nov. and two isolates related to Micromonospora coerulea Jensen 1932.</title>
        <authorList>
            <person name="Hirsch P."/>
            <person name="Mevs U."/>
            <person name="Kroppenstedt R.M."/>
            <person name="Schumann P."/>
            <person name="Stackebrandt E."/>
        </authorList>
    </citation>
    <scope>NUCLEOTIDE SEQUENCE [LARGE SCALE GENOMIC DNA]</scope>
    <source>
        <strain evidence="5 6">JCM 12677</strain>
    </source>
</reference>
<dbReference type="OrthoDB" id="5503950at2"/>
<keyword evidence="5" id="KW-0378">Hydrolase</keyword>
<dbReference type="Pfam" id="PF13472">
    <property type="entry name" value="Lipase_GDSL_2"/>
    <property type="match status" value="1"/>
</dbReference>
<sequence length="265" mass="27079">MRLRLFPTLGSLAAGVLLATTLTATPAAAAGTDYAALGDSYSSGVGTNNYDGTSGSCRRGPQAYPRLWANTHTVATFQFVACSGATTREVLSGQLGALNSGTDLVTISVGGNDAGFADVVTTCRLGSDSSCASAVNTATSYITNTLPGRLNETYAAIRNRAPNARVVVLGYPRLFELGSCGFGSISAYKRGLLNGGSDTMSNVISARAGAAGFTYVDVRGRFAGHGVCAASPWINGTTWPIVESYHPNASGHSAGYLPALNATTG</sequence>
<evidence type="ECO:0000256" key="2">
    <source>
        <dbReference type="PIRSR" id="PIRSR637460-2"/>
    </source>
</evidence>
<comment type="caution">
    <text evidence="5">The sequence shown here is derived from an EMBL/GenBank/DDBJ whole genome shotgun (WGS) entry which is preliminary data.</text>
</comment>
<feature type="domain" description="SGNH hydrolase-type esterase" evidence="4">
    <location>
        <begin position="36"/>
        <end position="253"/>
    </location>
</feature>
<dbReference type="Proteomes" id="UP000281726">
    <property type="component" value="Unassembled WGS sequence"/>
</dbReference>
<name>A0A3A9ZAD5_9ACTN</name>
<evidence type="ECO:0000256" key="3">
    <source>
        <dbReference type="SAM" id="SignalP"/>
    </source>
</evidence>
<proteinExistence type="predicted"/>
<keyword evidence="6" id="KW-1185">Reference proteome</keyword>
<evidence type="ECO:0000313" key="6">
    <source>
        <dbReference type="Proteomes" id="UP000281726"/>
    </source>
</evidence>
<dbReference type="InterPro" id="IPR013830">
    <property type="entry name" value="SGNH_hydro"/>
</dbReference>
<protein>
    <submittedName>
        <fullName evidence="5">SGNH/GDSL hydrolase family protein</fullName>
    </submittedName>
</protein>
<dbReference type="RefSeq" id="WP_120729486.1">
    <property type="nucleotide sequence ID" value="NZ_RBAK01000006.1"/>
</dbReference>
<feature type="active site" evidence="1">
    <location>
        <position position="246"/>
    </location>
</feature>
<dbReference type="SUPFAM" id="SSF52266">
    <property type="entry name" value="SGNH hydrolase"/>
    <property type="match status" value="1"/>
</dbReference>
<keyword evidence="3" id="KW-0732">Signal</keyword>
<feature type="signal peptide" evidence="3">
    <location>
        <begin position="1"/>
        <end position="29"/>
    </location>
</feature>
<gene>
    <name evidence="5" type="ORF">D7223_17650</name>
</gene>